<dbReference type="Pfam" id="PF00582">
    <property type="entry name" value="Usp"/>
    <property type="match status" value="1"/>
</dbReference>
<keyword evidence="3" id="KW-1185">Reference proteome</keyword>
<dbReference type="AlphaFoldDB" id="A0ABD5QKU5"/>
<dbReference type="EMBL" id="JBHSJG010000065">
    <property type="protein sequence ID" value="MFC4990236.1"/>
    <property type="molecule type" value="Genomic_DNA"/>
</dbReference>
<dbReference type="InterPro" id="IPR014729">
    <property type="entry name" value="Rossmann-like_a/b/a_fold"/>
</dbReference>
<gene>
    <name evidence="2" type="ORF">ACFPFO_21300</name>
</gene>
<dbReference type="RefSeq" id="WP_114577730.1">
    <property type="nucleotide sequence ID" value="NZ_JAIVEF010000008.1"/>
</dbReference>
<dbReference type="Proteomes" id="UP001595925">
    <property type="component" value="Unassembled WGS sequence"/>
</dbReference>
<organism evidence="2 3">
    <name type="scientific">Saliphagus infecundisoli</name>
    <dbReference type="NCBI Taxonomy" id="1849069"/>
    <lineage>
        <taxon>Archaea</taxon>
        <taxon>Methanobacteriati</taxon>
        <taxon>Methanobacteriota</taxon>
        <taxon>Stenosarchaea group</taxon>
        <taxon>Halobacteria</taxon>
        <taxon>Halobacteriales</taxon>
        <taxon>Natrialbaceae</taxon>
        <taxon>Saliphagus</taxon>
    </lineage>
</organism>
<comment type="caution">
    <text evidence="2">The sequence shown here is derived from an EMBL/GenBank/DDBJ whole genome shotgun (WGS) entry which is preliminary data.</text>
</comment>
<dbReference type="InterPro" id="IPR006016">
    <property type="entry name" value="UspA"/>
</dbReference>
<name>A0ABD5QKU5_9EURY</name>
<evidence type="ECO:0000313" key="3">
    <source>
        <dbReference type="Proteomes" id="UP001595925"/>
    </source>
</evidence>
<feature type="domain" description="UspA" evidence="1">
    <location>
        <begin position="2"/>
        <end position="122"/>
    </location>
</feature>
<dbReference type="CDD" id="cd00293">
    <property type="entry name" value="USP-like"/>
    <property type="match status" value="1"/>
</dbReference>
<evidence type="ECO:0000313" key="2">
    <source>
        <dbReference type="EMBL" id="MFC4990236.1"/>
    </source>
</evidence>
<reference evidence="2 3" key="1">
    <citation type="journal article" date="2019" name="Int. J. Syst. Evol. Microbiol.">
        <title>The Global Catalogue of Microorganisms (GCM) 10K type strain sequencing project: providing services to taxonomists for standard genome sequencing and annotation.</title>
        <authorList>
            <consortium name="The Broad Institute Genomics Platform"/>
            <consortium name="The Broad Institute Genome Sequencing Center for Infectious Disease"/>
            <person name="Wu L."/>
            <person name="Ma J."/>
        </authorList>
    </citation>
    <scope>NUCLEOTIDE SEQUENCE [LARGE SCALE GENOMIC DNA]</scope>
    <source>
        <strain evidence="2 3">CGMCC 1.15824</strain>
    </source>
</reference>
<proteinExistence type="predicted"/>
<evidence type="ECO:0000259" key="1">
    <source>
        <dbReference type="Pfam" id="PF00582"/>
    </source>
</evidence>
<sequence length="122" mass="12819">MNVLLGIAGSDEGIEALEKTVERTLEAGDDLTVAVVDKPEAERSQEATVERAEVVLAEADLEATVRTLEGDPGSSLVDFAEHGGFDRLVIGGGTESPMGKIRLGPIAEFVLLNATTTVTLVR</sequence>
<protein>
    <submittedName>
        <fullName evidence="2">Universal stress protein</fullName>
    </submittedName>
</protein>
<dbReference type="Gene3D" id="3.40.50.620">
    <property type="entry name" value="HUPs"/>
    <property type="match status" value="1"/>
</dbReference>
<dbReference type="SUPFAM" id="SSF52402">
    <property type="entry name" value="Adenine nucleotide alpha hydrolases-like"/>
    <property type="match status" value="1"/>
</dbReference>
<accession>A0ABD5QKU5</accession>